<reference evidence="2" key="1">
    <citation type="submission" date="2014-09" db="EMBL/GenBank/DDBJ databases">
        <authorList>
            <person name="Magalhaes I.L.F."/>
            <person name="Oliveira U."/>
            <person name="Santos F.R."/>
            <person name="Vidigal T.H.D.A."/>
            <person name="Brescovit A.D."/>
            <person name="Santos A.J."/>
        </authorList>
    </citation>
    <scope>NUCLEOTIDE SEQUENCE</scope>
    <source>
        <tissue evidence="2">Shoot tissue taken approximately 20 cm above the soil surface</tissue>
    </source>
</reference>
<dbReference type="EMBL" id="GBRH01196106">
    <property type="protein sequence ID" value="JAE01790.1"/>
    <property type="molecule type" value="Transcribed_RNA"/>
</dbReference>
<dbReference type="AlphaFoldDB" id="A0A0A9EM09"/>
<feature type="compositionally biased region" description="Basic and acidic residues" evidence="1">
    <location>
        <begin position="48"/>
        <end position="66"/>
    </location>
</feature>
<organism evidence="2">
    <name type="scientific">Arundo donax</name>
    <name type="common">Giant reed</name>
    <name type="synonym">Donax arundinaceus</name>
    <dbReference type="NCBI Taxonomy" id="35708"/>
    <lineage>
        <taxon>Eukaryota</taxon>
        <taxon>Viridiplantae</taxon>
        <taxon>Streptophyta</taxon>
        <taxon>Embryophyta</taxon>
        <taxon>Tracheophyta</taxon>
        <taxon>Spermatophyta</taxon>
        <taxon>Magnoliopsida</taxon>
        <taxon>Liliopsida</taxon>
        <taxon>Poales</taxon>
        <taxon>Poaceae</taxon>
        <taxon>PACMAD clade</taxon>
        <taxon>Arundinoideae</taxon>
        <taxon>Arundineae</taxon>
        <taxon>Arundo</taxon>
    </lineage>
</organism>
<proteinExistence type="predicted"/>
<reference evidence="2" key="2">
    <citation type="journal article" date="2015" name="Data Brief">
        <title>Shoot transcriptome of the giant reed, Arundo donax.</title>
        <authorList>
            <person name="Barrero R.A."/>
            <person name="Guerrero F.D."/>
            <person name="Moolhuijzen P."/>
            <person name="Goolsby J.A."/>
            <person name="Tidwell J."/>
            <person name="Bellgard S.E."/>
            <person name="Bellgard M.I."/>
        </authorList>
    </citation>
    <scope>NUCLEOTIDE SEQUENCE</scope>
    <source>
        <tissue evidence="2">Shoot tissue taken approximately 20 cm above the soil surface</tissue>
    </source>
</reference>
<evidence type="ECO:0000256" key="1">
    <source>
        <dbReference type="SAM" id="MobiDB-lite"/>
    </source>
</evidence>
<evidence type="ECO:0000313" key="2">
    <source>
        <dbReference type="EMBL" id="JAE01790.1"/>
    </source>
</evidence>
<sequence>MVVQASSNSYIARSKICIDRVVHLFAQPALLYSQRKNKHRHIVIVLLDRKTTKDRDKKEGKKDRRNPLHWQNKNTTH</sequence>
<protein>
    <submittedName>
        <fullName evidence="2">Uncharacterized protein</fullName>
    </submittedName>
</protein>
<accession>A0A0A9EM09</accession>
<name>A0A0A9EM09_ARUDO</name>
<feature type="region of interest" description="Disordered" evidence="1">
    <location>
        <begin position="48"/>
        <end position="77"/>
    </location>
</feature>